<evidence type="ECO:0000259" key="2">
    <source>
        <dbReference type="PROSITE" id="PS50090"/>
    </source>
</evidence>
<dbReference type="AlphaFoldDB" id="A0A6G0IFF0"/>
<dbReference type="PANTHER" id="PTHR16124">
    <property type="entry name" value="MIS18-BINDING PROTEIN 1"/>
    <property type="match status" value="1"/>
</dbReference>
<dbReference type="InterPro" id="IPR001005">
    <property type="entry name" value="SANT/Myb"/>
</dbReference>
<evidence type="ECO:0000256" key="1">
    <source>
        <dbReference type="SAM" id="MobiDB-lite"/>
    </source>
</evidence>
<feature type="region of interest" description="Disordered" evidence="1">
    <location>
        <begin position="473"/>
        <end position="498"/>
    </location>
</feature>
<feature type="compositionally biased region" description="Basic and acidic residues" evidence="1">
    <location>
        <begin position="781"/>
        <end position="797"/>
    </location>
</feature>
<sequence>MASYHHLYAAPRFESPAKVFAKLKSKVQREELCSVRERHGAELRTPRKTSESTWTDEAQALTLSPISSPQKTFGYADISSTQRLRKGAFLESTAVSQLSFLVNRKQIHTDPPQFRDMGGFNASSRTPVKIQPVNNGSVGEEFGEASPAFRFSPMKKKLRKRKCEPLEVNMVSSSTKEFSNEATSQAREMETSSAFREDDTHIEACMEDLGPVRGFIAEPSEMNPPPRSIAKKYCRLIMERLPLMSPAKMFAYMKERENKLEQQDVQKVSSSTRDLFGDDVNPSRDTPPSTDHSTGETEDVTPSVSQSVGPATQSGVDSADSQSYTDPSEDTLIPAVQAQPILLEDPLVLNSPRVSIPKKNDAVFKRNKWPQRKFPSESVVYLKKWFLRRGPTGLFVDGIHREDNIPWNSNIIVERFSNYVLKTVTGKVYILVGKMNLGVDSGLPKWFLKKFVNGFPPNWKELYEKFLSESREGQGRETKMNSEAKDIKAKTKSEASSMNISMKRHNQKTFMTPDFCPPPSLSSAKVSRSGRVIKPPLEYWKGGRVTLDADMNVTVHESYDTTICNPEVTTQVSARASQKPARVFLPCSEGRKQCEPSSDEQASAPVRKVKAPVHKRNRVKAKPDDKPTYSPEPTVETLSSPEEWSDRRTRSRQRCPGPERTFYVDTAPQKQNKPEKSSTQRSKKQTHDTTRPSARVSRSKRAITSSPESPSVNDKISEQLSSDEDFSIVRRTQGKSLHRKRGEKSQPKHKSPPSESEGSGKELRMQSRRTKNGDAAKTQTKHTEGKCAKTSQPEKPKSKSSKKHKADKDKNKLIPQEQAEDKWTETELVKLQEAVSFYPKNIAGYWAKVAMVVGTRSAEECHNQHTAQGSSEAPTTKAKKPKKNKVEAPKNTVTDHPVISARVGTLKRKQQVREFLETMPKENVDDVFSSAYMQNKRFEIPSMCPSEDQDFSLSDMEPLTPMSTRFPEIKTPQCLHITPGMMGSPNRSNNDKYVYQLQKRMKKKQFNACKQASSSKNFSPTPSVKRTMKRCVNTENDAFVVWEMFPGKDGALSESGEEDFYFSDND</sequence>
<feature type="compositionally biased region" description="Polar residues" evidence="1">
    <location>
        <begin position="283"/>
        <end position="292"/>
    </location>
</feature>
<feature type="region of interest" description="Disordered" evidence="1">
    <location>
        <begin position="590"/>
        <end position="823"/>
    </location>
</feature>
<dbReference type="PROSITE" id="PS50090">
    <property type="entry name" value="MYB_LIKE"/>
    <property type="match status" value="1"/>
</dbReference>
<name>A0A6G0IFF0_LARCR</name>
<feature type="region of interest" description="Disordered" evidence="1">
    <location>
        <begin position="111"/>
        <end position="141"/>
    </location>
</feature>
<evidence type="ECO:0000313" key="3">
    <source>
        <dbReference type="EMBL" id="KAE8289926.1"/>
    </source>
</evidence>
<dbReference type="EMBL" id="REGW02000011">
    <property type="protein sequence ID" value="KAE8289926.1"/>
    <property type="molecule type" value="Genomic_DNA"/>
</dbReference>
<feature type="compositionally biased region" description="Polar residues" evidence="1">
    <location>
        <begin position="121"/>
        <end position="137"/>
    </location>
</feature>
<protein>
    <submittedName>
        <fullName evidence="3">Mis18-binding protein 1 Kinetochore-associated protein KNL-2-like protein</fullName>
    </submittedName>
</protein>
<dbReference type="Pfam" id="PF09133">
    <property type="entry name" value="SANTA"/>
    <property type="match status" value="1"/>
</dbReference>
<comment type="caution">
    <text evidence="3">The sequence shown here is derived from an EMBL/GenBank/DDBJ whole genome shotgun (WGS) entry which is preliminary data.</text>
</comment>
<feature type="region of interest" description="Disordered" evidence="1">
    <location>
        <begin position="260"/>
        <end position="328"/>
    </location>
</feature>
<feature type="compositionally biased region" description="Polar residues" evidence="1">
    <location>
        <begin position="300"/>
        <end position="326"/>
    </location>
</feature>
<feature type="compositionally biased region" description="Basic and acidic residues" evidence="1">
    <location>
        <begin position="473"/>
        <end position="493"/>
    </location>
</feature>
<evidence type="ECO:0000313" key="4">
    <source>
        <dbReference type="Proteomes" id="UP000424527"/>
    </source>
</evidence>
<dbReference type="CDD" id="cd00167">
    <property type="entry name" value="SANT"/>
    <property type="match status" value="1"/>
</dbReference>
<dbReference type="GO" id="GO:0000775">
    <property type="term" value="C:chromosome, centromeric region"/>
    <property type="evidence" value="ECO:0007669"/>
    <property type="project" value="TreeGrafter"/>
</dbReference>
<dbReference type="Gene3D" id="1.10.10.60">
    <property type="entry name" value="Homeodomain-like"/>
    <property type="match status" value="1"/>
</dbReference>
<feature type="region of interest" description="Disordered" evidence="1">
    <location>
        <begin position="862"/>
        <end position="890"/>
    </location>
</feature>
<dbReference type="PANTHER" id="PTHR16124:SF3">
    <property type="entry name" value="MIS18-BINDING PROTEIN 1"/>
    <property type="match status" value="1"/>
</dbReference>
<organism evidence="3 4">
    <name type="scientific">Larimichthys crocea</name>
    <name type="common">Large yellow croaker</name>
    <name type="synonym">Pseudosciaena crocea</name>
    <dbReference type="NCBI Taxonomy" id="215358"/>
    <lineage>
        <taxon>Eukaryota</taxon>
        <taxon>Metazoa</taxon>
        <taxon>Chordata</taxon>
        <taxon>Craniata</taxon>
        <taxon>Vertebrata</taxon>
        <taxon>Euteleostomi</taxon>
        <taxon>Actinopterygii</taxon>
        <taxon>Neopterygii</taxon>
        <taxon>Teleostei</taxon>
        <taxon>Neoteleostei</taxon>
        <taxon>Acanthomorphata</taxon>
        <taxon>Eupercaria</taxon>
        <taxon>Sciaenidae</taxon>
        <taxon>Larimichthys</taxon>
    </lineage>
</organism>
<dbReference type="InterPro" id="IPR009057">
    <property type="entry name" value="Homeodomain-like_sf"/>
</dbReference>
<proteinExistence type="predicted"/>
<feature type="compositionally biased region" description="Polar residues" evidence="1">
    <location>
        <begin position="702"/>
        <end position="720"/>
    </location>
</feature>
<feature type="compositionally biased region" description="Basic residues" evidence="1">
    <location>
        <begin position="732"/>
        <end position="751"/>
    </location>
</feature>
<feature type="domain" description="Myb-like" evidence="2">
    <location>
        <begin position="815"/>
        <end position="864"/>
    </location>
</feature>
<dbReference type="SUPFAM" id="SSF46689">
    <property type="entry name" value="Homeodomain-like"/>
    <property type="match status" value="1"/>
</dbReference>
<dbReference type="Proteomes" id="UP000424527">
    <property type="component" value="Unassembled WGS sequence"/>
</dbReference>
<dbReference type="InterPro" id="IPR039110">
    <property type="entry name" value="KNL2-like"/>
</dbReference>
<dbReference type="Pfam" id="PF00249">
    <property type="entry name" value="Myb_DNA-binding"/>
    <property type="match status" value="1"/>
</dbReference>
<accession>A0A6G0IFF0</accession>
<dbReference type="InterPro" id="IPR015216">
    <property type="entry name" value="SANTA"/>
</dbReference>
<feature type="compositionally biased region" description="Basic residues" evidence="1">
    <location>
        <begin position="607"/>
        <end position="620"/>
    </location>
</feature>
<reference evidence="3 4" key="1">
    <citation type="submission" date="2019-07" db="EMBL/GenBank/DDBJ databases">
        <title>Chromosome genome assembly for large yellow croaker.</title>
        <authorList>
            <person name="Xiao S."/>
        </authorList>
    </citation>
    <scope>NUCLEOTIDE SEQUENCE [LARGE SCALE GENOMIC DNA]</scope>
    <source>
        <strain evidence="3">JMULYC20181020</strain>
        <tissue evidence="3">Muscle</tissue>
    </source>
</reference>
<keyword evidence="4" id="KW-1185">Reference proteome</keyword>
<gene>
    <name evidence="3" type="ORF">D5F01_LYC11637</name>
</gene>